<comment type="caution">
    <text evidence="2">The sequence shown here is derived from an EMBL/GenBank/DDBJ whole genome shotgun (WGS) entry which is preliminary data.</text>
</comment>
<dbReference type="InterPro" id="IPR023353">
    <property type="entry name" value="LemA-like_dom_sf"/>
</dbReference>
<feature type="transmembrane region" description="Helical" evidence="1">
    <location>
        <begin position="6"/>
        <end position="24"/>
    </location>
</feature>
<proteinExistence type="predicted"/>
<dbReference type="Proteomes" id="UP000806285">
    <property type="component" value="Unassembled WGS sequence"/>
</dbReference>
<keyword evidence="1" id="KW-0812">Transmembrane</keyword>
<protein>
    <submittedName>
        <fullName evidence="2">LemA family protein</fullName>
    </submittedName>
</protein>
<evidence type="ECO:0000256" key="1">
    <source>
        <dbReference type="SAM" id="Phobius"/>
    </source>
</evidence>
<evidence type="ECO:0000313" key="2">
    <source>
        <dbReference type="EMBL" id="MBE7366788.1"/>
    </source>
</evidence>
<accession>A0ABR9RZV3</accession>
<dbReference type="Gene3D" id="1.20.1440.20">
    <property type="entry name" value="LemA-like domain"/>
    <property type="match status" value="1"/>
</dbReference>
<keyword evidence="3" id="KW-1185">Reference proteome</keyword>
<evidence type="ECO:0000313" key="3">
    <source>
        <dbReference type="Proteomes" id="UP000806285"/>
    </source>
</evidence>
<dbReference type="SUPFAM" id="SSF140478">
    <property type="entry name" value="LemA-like"/>
    <property type="match status" value="1"/>
</dbReference>
<gene>
    <name evidence="2" type="ORF">IM787_04330</name>
</gene>
<dbReference type="RefSeq" id="WP_193675384.1">
    <property type="nucleotide sequence ID" value="NZ_JADDIV010000001.1"/>
</dbReference>
<organism evidence="2 3">
    <name type="scientific">Ramlibacter pallidus</name>
    <dbReference type="NCBI Taxonomy" id="2780087"/>
    <lineage>
        <taxon>Bacteria</taxon>
        <taxon>Pseudomonadati</taxon>
        <taxon>Pseudomonadota</taxon>
        <taxon>Betaproteobacteria</taxon>
        <taxon>Burkholderiales</taxon>
        <taxon>Comamonadaceae</taxon>
        <taxon>Ramlibacter</taxon>
    </lineage>
</organism>
<keyword evidence="1" id="KW-1133">Transmembrane helix</keyword>
<name>A0ABR9RZV3_9BURK</name>
<sequence length="187" mass="20194">MSSSTFLPWIVAAVALFWAVGAYNRLVRLRSEAKSAFGALETELLKQVQLVQACIPPEDEQQDSQFSGGSAFWGGLQGAGAQLAASLAAAKVKPLDPERIAALGAAQEVLGTAWERAERDDAHDLAGPRLPENTSSERVQLVRMAQAATEQFNQAVTRYNEGIGQFPAILLAWLFGFEPARGLRTRP</sequence>
<keyword evidence="1" id="KW-0472">Membrane</keyword>
<dbReference type="EMBL" id="JADDIV010000001">
    <property type="protein sequence ID" value="MBE7366788.1"/>
    <property type="molecule type" value="Genomic_DNA"/>
</dbReference>
<reference evidence="2 3" key="1">
    <citation type="submission" date="2020-10" db="EMBL/GenBank/DDBJ databases">
        <title>Ramlibacter sp. HM2 16S ribosomal RNA gene Genome sequencing and assembly.</title>
        <authorList>
            <person name="Kang M."/>
        </authorList>
    </citation>
    <scope>NUCLEOTIDE SEQUENCE [LARGE SCALE GENOMIC DNA]</scope>
    <source>
        <strain evidence="2 3">HM2</strain>
    </source>
</reference>